<evidence type="ECO:0000313" key="4">
    <source>
        <dbReference type="EMBL" id="WEY85234.1"/>
    </source>
</evidence>
<evidence type="ECO:0000313" key="2">
    <source>
        <dbReference type="EMBL" id="KZD93247.1"/>
    </source>
</evidence>
<dbReference type="GeneID" id="86871246"/>
<dbReference type="Pfam" id="PF04025">
    <property type="entry name" value="RemA-like"/>
    <property type="match status" value="1"/>
</dbReference>
<dbReference type="Proteomes" id="UP001229422">
    <property type="component" value="Chromosome"/>
</dbReference>
<evidence type="ECO:0000313" key="6">
    <source>
        <dbReference type="Proteomes" id="UP000032247"/>
    </source>
</evidence>
<dbReference type="EMBL" id="JXBC01000006">
    <property type="protein sequence ID" value="KIU10153.1"/>
    <property type="molecule type" value="Genomic_DNA"/>
</dbReference>
<dbReference type="OrthoDB" id="9811390at2"/>
<proteinExistence type="predicted"/>
<dbReference type="SMR" id="A0A086VXF6"/>
<dbReference type="PATRIC" id="fig|1423.134.peg.1164"/>
<reference evidence="2 7" key="2">
    <citation type="submission" date="2015-09" db="EMBL/GenBank/DDBJ databases">
        <title>Spore heat resistance.</title>
        <authorList>
            <person name="Boekhorst J."/>
            <person name="Berendsen E.M."/>
            <person name="Wells-Bennik M.H."/>
            <person name="Kuipers O.P."/>
        </authorList>
    </citation>
    <scope>NUCLEOTIDE SEQUENCE [LARGE SCALE GENOMIC DNA]</scope>
    <source>
        <strain evidence="2 7">B4122</strain>
    </source>
</reference>
<protein>
    <submittedName>
        <fullName evidence="3">Extracellular matrix regulator RemB</fullName>
    </submittedName>
</protein>
<dbReference type="EMBL" id="CP125292">
    <property type="protein sequence ID" value="WHM19704.1"/>
    <property type="molecule type" value="Genomic_DNA"/>
</dbReference>
<dbReference type="NCBIfam" id="NF046065">
    <property type="entry name" value="MtxRegRemB"/>
    <property type="match status" value="1"/>
</dbReference>
<reference evidence="1 6" key="1">
    <citation type="submission" date="2014-12" db="EMBL/GenBank/DDBJ databases">
        <title>Comparative genome analysis of Bacillus coagulans HM-08, Clostridium butyricum HM-68, Bacillus subtilis HM-66 and Bacillus licheniformis BL-09.</title>
        <authorList>
            <person name="Zhang H."/>
        </authorList>
    </citation>
    <scope>NUCLEOTIDE SEQUENCE [LARGE SCALE GENOMIC DNA]</scope>
    <source>
        <strain evidence="1 6">HM-66</strain>
    </source>
</reference>
<reference evidence="4" key="4">
    <citation type="submission" date="2023-03" db="EMBL/GenBank/DDBJ databases">
        <title>Complete genome sequences of 52 Bacillus and Priestia strains isolated from West-African fermentations and 26 reference strains from the DSMZ collection.</title>
        <authorList>
            <person name="Wiedenbein E.S."/>
            <person name="Canoy T.S."/>
            <person name="Hui Y."/>
            <person name="Parkouda C."/>
            <person name="Dawende C."/>
            <person name="Ametefe E."/>
            <person name="Jespersen L."/>
            <person name="Nielsen D.S."/>
        </authorList>
    </citation>
    <scope>NUCLEOTIDE SEQUENCE</scope>
    <source>
        <strain evidence="4">PRO56</strain>
    </source>
</reference>
<gene>
    <name evidence="3" type="primary">remB</name>
    <name evidence="2" type="ORF">B4122_1391</name>
    <name evidence="3" type="ORF">J5227_06450</name>
    <name evidence="4" type="ORF">P5633_03035</name>
    <name evidence="5" type="ORF">QL281_12190</name>
    <name evidence="1" type="ORF">SC09_Contig28orf00340</name>
</gene>
<evidence type="ECO:0000313" key="3">
    <source>
        <dbReference type="EMBL" id="MBO3793965.1"/>
    </source>
</evidence>
<dbReference type="OMA" id="MFIHLGG"/>
<dbReference type="STRING" id="483913.AN935_20960"/>
<dbReference type="Proteomes" id="UP001214898">
    <property type="component" value="Chromosome"/>
</dbReference>
<reference evidence="3" key="3">
    <citation type="submission" date="2021-03" db="EMBL/GenBank/DDBJ databases">
        <title>Isolation of Bacillus subtilis from fermented food sample.</title>
        <authorList>
            <person name="Lakshmanan V."/>
            <person name="Athira K."/>
            <person name="Rajagopal K."/>
        </authorList>
    </citation>
    <scope>NUCLEOTIDE SEQUENCE</scope>
    <source>
        <strain evidence="3">S1</strain>
    </source>
</reference>
<sequence>MYIHLGDDFVVSTRDIVGIFDFKANMSPIVEEFLKKQKHKVVPSVNGTPKSIVVTVQNIYYSPLSSSTLKKRAQFMFEIDS</sequence>
<accession>A0A0M0KTW1</accession>
<dbReference type="AlphaFoldDB" id="A0A086VXF6"/>
<dbReference type="EMBL" id="LJZV01000007">
    <property type="protein sequence ID" value="KZD93247.1"/>
    <property type="molecule type" value="Genomic_DNA"/>
</dbReference>
<dbReference type="EMBL" id="CP120576">
    <property type="protein sequence ID" value="WEY85234.1"/>
    <property type="molecule type" value="Genomic_DNA"/>
</dbReference>
<organism evidence="1 6">
    <name type="scientific">Bacillus subtilis</name>
    <dbReference type="NCBI Taxonomy" id="1423"/>
    <lineage>
        <taxon>Bacteria</taxon>
        <taxon>Bacillati</taxon>
        <taxon>Bacillota</taxon>
        <taxon>Bacilli</taxon>
        <taxon>Bacillales</taxon>
        <taxon>Bacillaceae</taxon>
        <taxon>Bacillus</taxon>
    </lineage>
</organism>
<evidence type="ECO:0000313" key="7">
    <source>
        <dbReference type="Proteomes" id="UP000076442"/>
    </source>
</evidence>
<reference evidence="5" key="5">
    <citation type="submission" date="2023-05" db="EMBL/GenBank/DDBJ databases">
        <title>Complete genome sequence of Bacillus subtilis SRCM117797 isolated from Soybean paste.</title>
        <authorList>
            <person name="Abraha H.B."/>
            <person name="Kim K.-P."/>
            <person name="Ryu M.-S."/>
            <person name="Jeong D.-Y."/>
        </authorList>
    </citation>
    <scope>NUCLEOTIDE SEQUENCE</scope>
    <source>
        <strain evidence="5">SRCM117797</strain>
    </source>
</reference>
<evidence type="ECO:0000313" key="1">
    <source>
        <dbReference type="EMBL" id="KIU10153.1"/>
    </source>
</evidence>
<dbReference type="InterPro" id="IPR007169">
    <property type="entry name" value="RemA-like"/>
</dbReference>
<accession>A0A086VXF6</accession>
<evidence type="ECO:0000313" key="5">
    <source>
        <dbReference type="EMBL" id="WHM19704.1"/>
    </source>
</evidence>
<dbReference type="Proteomes" id="UP000076442">
    <property type="component" value="Unassembled WGS sequence"/>
</dbReference>
<name>A0A086VXF6_BACIU</name>
<dbReference type="Proteomes" id="UP000032247">
    <property type="component" value="Unassembled WGS sequence"/>
</dbReference>
<dbReference type="EMBL" id="JAGFPW010000004">
    <property type="protein sequence ID" value="MBO3793965.1"/>
    <property type="molecule type" value="Genomic_DNA"/>
</dbReference>
<dbReference type="Proteomes" id="UP000665181">
    <property type="component" value="Unassembled WGS sequence"/>
</dbReference>
<dbReference type="RefSeq" id="WP_003219266.1">
    <property type="nucleotide sequence ID" value="NZ_AP024621.1"/>
</dbReference>